<keyword evidence="7" id="KW-1185">Reference proteome</keyword>
<dbReference type="Proteomes" id="UP001164472">
    <property type="component" value="Chromosome"/>
</dbReference>
<dbReference type="RefSeq" id="WP_251810734.1">
    <property type="nucleotide sequence ID" value="NZ_CP101527.1"/>
</dbReference>
<sequence>MQVLCDLDTIQEDQSKGFEIEGVSLFAVRKDGQVYVYQNQCPHLSIPLEYMPDQFLCSENYFIQCATHGALFEVDSGNCVSGPCVGDKLTQIESIVENNQIMIRLPESALA</sequence>
<reference evidence="6" key="1">
    <citation type="submission" date="2022-07" db="EMBL/GenBank/DDBJ databases">
        <title>Alkalimarinus sp. nov., isolated from gut of a Alitta virens.</title>
        <authorList>
            <person name="Yang A.I."/>
            <person name="Shin N.-R."/>
        </authorList>
    </citation>
    <scope>NUCLEOTIDE SEQUENCE</scope>
    <source>
        <strain evidence="6">FA028</strain>
    </source>
</reference>
<dbReference type="KEGG" id="asem:NNL22_01775"/>
<name>A0A9E8HJM3_9ALTE</name>
<feature type="domain" description="Rieske" evidence="5">
    <location>
        <begin position="2"/>
        <end position="103"/>
    </location>
</feature>
<gene>
    <name evidence="6" type="ORF">NNL22_01775</name>
</gene>
<evidence type="ECO:0000256" key="2">
    <source>
        <dbReference type="ARBA" id="ARBA00022723"/>
    </source>
</evidence>
<dbReference type="Pfam" id="PF00355">
    <property type="entry name" value="Rieske"/>
    <property type="match status" value="1"/>
</dbReference>
<evidence type="ECO:0000313" key="7">
    <source>
        <dbReference type="Proteomes" id="UP001164472"/>
    </source>
</evidence>
<keyword evidence="4" id="KW-0411">Iron-sulfur</keyword>
<dbReference type="GO" id="GO:0051537">
    <property type="term" value="F:2 iron, 2 sulfur cluster binding"/>
    <property type="evidence" value="ECO:0007669"/>
    <property type="project" value="UniProtKB-KW"/>
</dbReference>
<dbReference type="GO" id="GO:0046872">
    <property type="term" value="F:metal ion binding"/>
    <property type="evidence" value="ECO:0007669"/>
    <property type="project" value="UniProtKB-KW"/>
</dbReference>
<dbReference type="InterPro" id="IPR017941">
    <property type="entry name" value="Rieske_2Fe-2S"/>
</dbReference>
<keyword evidence="1" id="KW-0001">2Fe-2S</keyword>
<evidence type="ECO:0000313" key="6">
    <source>
        <dbReference type="EMBL" id="UZW75362.1"/>
    </source>
</evidence>
<dbReference type="AlphaFoldDB" id="A0A9E8HJM3"/>
<dbReference type="Gene3D" id="2.102.10.10">
    <property type="entry name" value="Rieske [2Fe-2S] iron-sulphur domain"/>
    <property type="match status" value="1"/>
</dbReference>
<proteinExistence type="predicted"/>
<dbReference type="InterPro" id="IPR036922">
    <property type="entry name" value="Rieske_2Fe-2S_sf"/>
</dbReference>
<evidence type="ECO:0000256" key="3">
    <source>
        <dbReference type="ARBA" id="ARBA00023004"/>
    </source>
</evidence>
<dbReference type="EMBL" id="CP101527">
    <property type="protein sequence ID" value="UZW75362.1"/>
    <property type="molecule type" value="Genomic_DNA"/>
</dbReference>
<dbReference type="PANTHER" id="PTHR40261:SF1">
    <property type="entry name" value="RIESKE DOMAIN-CONTAINING PROTEIN"/>
    <property type="match status" value="1"/>
</dbReference>
<dbReference type="CDD" id="cd03467">
    <property type="entry name" value="Rieske"/>
    <property type="match status" value="1"/>
</dbReference>
<evidence type="ECO:0000256" key="4">
    <source>
        <dbReference type="ARBA" id="ARBA00023014"/>
    </source>
</evidence>
<evidence type="ECO:0000259" key="5">
    <source>
        <dbReference type="PROSITE" id="PS51296"/>
    </source>
</evidence>
<dbReference type="PANTHER" id="PTHR40261">
    <property type="match status" value="1"/>
</dbReference>
<keyword evidence="2" id="KW-0479">Metal-binding</keyword>
<dbReference type="SUPFAM" id="SSF50022">
    <property type="entry name" value="ISP domain"/>
    <property type="match status" value="1"/>
</dbReference>
<organism evidence="6 7">
    <name type="scientific">Alkalimarinus sediminis</name>
    <dbReference type="NCBI Taxonomy" id="1632866"/>
    <lineage>
        <taxon>Bacteria</taxon>
        <taxon>Pseudomonadati</taxon>
        <taxon>Pseudomonadota</taxon>
        <taxon>Gammaproteobacteria</taxon>
        <taxon>Alteromonadales</taxon>
        <taxon>Alteromonadaceae</taxon>
        <taxon>Alkalimarinus</taxon>
    </lineage>
</organism>
<accession>A0A9E8HJM3</accession>
<protein>
    <submittedName>
        <fullName evidence="6">Rieske (2Fe-2S) protein</fullName>
    </submittedName>
</protein>
<evidence type="ECO:0000256" key="1">
    <source>
        <dbReference type="ARBA" id="ARBA00022714"/>
    </source>
</evidence>
<dbReference type="PROSITE" id="PS51296">
    <property type="entry name" value="RIESKE"/>
    <property type="match status" value="1"/>
</dbReference>
<keyword evidence="3" id="KW-0408">Iron</keyword>